<evidence type="ECO:0000313" key="2">
    <source>
        <dbReference type="Proteomes" id="UP000789831"/>
    </source>
</evidence>
<organism evidence="1 2">
    <name type="scientific">Ambispora gerdemannii</name>
    <dbReference type="NCBI Taxonomy" id="144530"/>
    <lineage>
        <taxon>Eukaryota</taxon>
        <taxon>Fungi</taxon>
        <taxon>Fungi incertae sedis</taxon>
        <taxon>Mucoromycota</taxon>
        <taxon>Glomeromycotina</taxon>
        <taxon>Glomeromycetes</taxon>
        <taxon>Archaeosporales</taxon>
        <taxon>Ambisporaceae</taxon>
        <taxon>Ambispora</taxon>
    </lineage>
</organism>
<feature type="non-terminal residue" evidence="1">
    <location>
        <position position="334"/>
    </location>
</feature>
<sequence>MASHLNELCLQKIFQYIIIDSDEDYVQQLFYCALVNRYWCINAVPLLWRNPFRRYTDQSQIISTLVKCFEYDKNHDQRPAFRYDLFIKEISLQDLVIAVDDLEMNEVFDRFKSYLLKLIDTTENSFFELSCYFENFDEKINYDKLKLNLFQLTNAKESLGKLKSLHISCTKDIEILESALKICPYLSRLEISASYEFESEYADMCRLLDYLDSFKNLRHLKINCGLVIAYEHGNEFLTRLGEKLPRGLETLRIEGDMDFSPASLEKFLHGAKQIQFKSLSFHESECIIDAHLEVILKVVKDSNLHVGIRELEISYITINQAQKLQEQDINIIVD</sequence>
<dbReference type="EMBL" id="CAJVPL010004290">
    <property type="protein sequence ID" value="CAG8645751.1"/>
    <property type="molecule type" value="Genomic_DNA"/>
</dbReference>
<comment type="caution">
    <text evidence="1">The sequence shown here is derived from an EMBL/GenBank/DDBJ whole genome shotgun (WGS) entry which is preliminary data.</text>
</comment>
<dbReference type="InterPro" id="IPR032675">
    <property type="entry name" value="LRR_dom_sf"/>
</dbReference>
<dbReference type="SUPFAM" id="SSF52047">
    <property type="entry name" value="RNI-like"/>
    <property type="match status" value="1"/>
</dbReference>
<dbReference type="Proteomes" id="UP000789831">
    <property type="component" value="Unassembled WGS sequence"/>
</dbReference>
<name>A0A9N9DRQ8_9GLOM</name>
<accession>A0A9N9DRQ8</accession>
<evidence type="ECO:0000313" key="1">
    <source>
        <dbReference type="EMBL" id="CAG8645751.1"/>
    </source>
</evidence>
<keyword evidence="2" id="KW-1185">Reference proteome</keyword>
<gene>
    <name evidence="1" type="ORF">AGERDE_LOCUS11187</name>
</gene>
<proteinExistence type="predicted"/>
<dbReference type="OrthoDB" id="2372371at2759"/>
<reference evidence="1" key="1">
    <citation type="submission" date="2021-06" db="EMBL/GenBank/DDBJ databases">
        <authorList>
            <person name="Kallberg Y."/>
            <person name="Tangrot J."/>
            <person name="Rosling A."/>
        </authorList>
    </citation>
    <scope>NUCLEOTIDE SEQUENCE</scope>
    <source>
        <strain evidence="1">MT106</strain>
    </source>
</reference>
<dbReference type="Gene3D" id="3.80.10.10">
    <property type="entry name" value="Ribonuclease Inhibitor"/>
    <property type="match status" value="1"/>
</dbReference>
<dbReference type="AlphaFoldDB" id="A0A9N9DRQ8"/>
<protein>
    <submittedName>
        <fullName evidence="1">12306_t:CDS:1</fullName>
    </submittedName>
</protein>